<evidence type="ECO:0000313" key="1">
    <source>
        <dbReference type="EMBL" id="JAP08749.1"/>
    </source>
</evidence>
<dbReference type="EMBL" id="GEDG01036342">
    <property type="protein sequence ID" value="JAP08749.1"/>
    <property type="molecule type" value="Transcribed_RNA"/>
</dbReference>
<accession>A0A0V0GLS2</accession>
<feature type="non-terminal residue" evidence="1">
    <location>
        <position position="1"/>
    </location>
</feature>
<sequence length="65" mass="7824">ILLCLFTFAMTEDHPWISPRLNPEDPFRVLLLLFIRHKNRMLSPLILMLKEIFQEEMSLLLMKLL</sequence>
<proteinExistence type="predicted"/>
<reference evidence="1" key="1">
    <citation type="submission" date="2015-12" db="EMBL/GenBank/DDBJ databases">
        <title>Gene expression during late stages of embryo sac development: a critical building block for successful pollen-pistil interactions.</title>
        <authorList>
            <person name="Liu Y."/>
            <person name="Joly V."/>
            <person name="Sabar M."/>
            <person name="Matton D.P."/>
        </authorList>
    </citation>
    <scope>NUCLEOTIDE SEQUENCE</scope>
</reference>
<dbReference type="AlphaFoldDB" id="A0A0V0GLS2"/>
<organism evidence="1">
    <name type="scientific">Solanum chacoense</name>
    <name type="common">Chaco potato</name>
    <dbReference type="NCBI Taxonomy" id="4108"/>
    <lineage>
        <taxon>Eukaryota</taxon>
        <taxon>Viridiplantae</taxon>
        <taxon>Streptophyta</taxon>
        <taxon>Embryophyta</taxon>
        <taxon>Tracheophyta</taxon>
        <taxon>Spermatophyta</taxon>
        <taxon>Magnoliopsida</taxon>
        <taxon>eudicotyledons</taxon>
        <taxon>Gunneridae</taxon>
        <taxon>Pentapetalae</taxon>
        <taxon>asterids</taxon>
        <taxon>lamiids</taxon>
        <taxon>Solanales</taxon>
        <taxon>Solanaceae</taxon>
        <taxon>Solanoideae</taxon>
        <taxon>Solaneae</taxon>
        <taxon>Solanum</taxon>
    </lineage>
</organism>
<protein>
    <submittedName>
        <fullName evidence="1">Putative ovule protein</fullName>
    </submittedName>
</protein>
<name>A0A0V0GLS2_SOLCH</name>